<keyword evidence="2" id="KW-1185">Reference proteome</keyword>
<gene>
    <name evidence="1" type="ORF">GGE06_002794</name>
</gene>
<dbReference type="RefSeq" id="WP_184930944.1">
    <property type="nucleotide sequence ID" value="NZ_JACHJY010000003.1"/>
</dbReference>
<sequence>MTTAQHLATIDSLRTRAFPARPERSGRVDSGPGFHVGTLATSEDFWEDDGTRSLLVEEQYEAERDGLAALFTVRWGPPRVLSLWYVLERIHDDEEMPEPWADLSCHTPDLRLWRVDGRWIGLGVSQHDKELPFELLAVVTEVDPP</sequence>
<accession>A0A7W7TYS8</accession>
<organism evidence="1 2">
    <name type="scientific">Streptomyces nymphaeiformis</name>
    <dbReference type="NCBI Taxonomy" id="2663842"/>
    <lineage>
        <taxon>Bacteria</taxon>
        <taxon>Bacillati</taxon>
        <taxon>Actinomycetota</taxon>
        <taxon>Actinomycetes</taxon>
        <taxon>Kitasatosporales</taxon>
        <taxon>Streptomycetaceae</taxon>
        <taxon>Streptomyces</taxon>
    </lineage>
</organism>
<dbReference type="Proteomes" id="UP000582643">
    <property type="component" value="Unassembled WGS sequence"/>
</dbReference>
<comment type="caution">
    <text evidence="1">The sequence shown here is derived from an EMBL/GenBank/DDBJ whole genome shotgun (WGS) entry which is preliminary data.</text>
</comment>
<dbReference type="EMBL" id="JACHJY010000003">
    <property type="protein sequence ID" value="MBB4981884.1"/>
    <property type="molecule type" value="Genomic_DNA"/>
</dbReference>
<evidence type="ECO:0000313" key="1">
    <source>
        <dbReference type="EMBL" id="MBB4981884.1"/>
    </source>
</evidence>
<protein>
    <submittedName>
        <fullName evidence="1">Uncharacterized protein</fullName>
    </submittedName>
</protein>
<reference evidence="1 2" key="1">
    <citation type="submission" date="2020-08" db="EMBL/GenBank/DDBJ databases">
        <title>Genomic Encyclopedia of Type Strains, Phase III (KMG-III): the genomes of soil and plant-associated and newly described type strains.</title>
        <authorList>
            <person name="Whitman W."/>
        </authorList>
    </citation>
    <scope>NUCLEOTIDE SEQUENCE [LARGE SCALE GENOMIC DNA]</scope>
    <source>
        <strain evidence="1 2">SFB5A</strain>
    </source>
</reference>
<evidence type="ECO:0000313" key="2">
    <source>
        <dbReference type="Proteomes" id="UP000582643"/>
    </source>
</evidence>
<dbReference type="AlphaFoldDB" id="A0A7W7TYS8"/>
<proteinExistence type="predicted"/>
<name>A0A7W7TYS8_9ACTN</name>